<gene>
    <name evidence="2" type="ORF">EX30DRAFT_351625</name>
</gene>
<organism evidence="2 3">
    <name type="scientific">Ascodesmis nigricans</name>
    <dbReference type="NCBI Taxonomy" id="341454"/>
    <lineage>
        <taxon>Eukaryota</taxon>
        <taxon>Fungi</taxon>
        <taxon>Dikarya</taxon>
        <taxon>Ascomycota</taxon>
        <taxon>Pezizomycotina</taxon>
        <taxon>Pezizomycetes</taxon>
        <taxon>Pezizales</taxon>
        <taxon>Ascodesmidaceae</taxon>
        <taxon>Ascodesmis</taxon>
    </lineage>
</organism>
<sequence length="173" mass="18753">MSWHGQLCPMPSAGIDPRYRMSDGDQRYPGSGDNTRGTGGSRRGTGTQHQGGNRGQAGARAWRRRTSVMEPSYCRSRRQDGEAERSQQGMLLRERGGVGGTQTRCSIAVMVVRISTPNRWDGGAQLNGMGRAIATMNFGRSPSLYSIGILHTSNFEAARGMTGRFVIHGMGCT</sequence>
<feature type="compositionally biased region" description="Low complexity" evidence="1">
    <location>
        <begin position="44"/>
        <end position="60"/>
    </location>
</feature>
<dbReference type="EMBL" id="ML220150">
    <property type="protein sequence ID" value="TGZ77644.1"/>
    <property type="molecule type" value="Genomic_DNA"/>
</dbReference>
<name>A0A4V3SHV7_9PEZI</name>
<accession>A0A4V3SHV7</accession>
<proteinExistence type="predicted"/>
<dbReference type="InParanoid" id="A0A4V3SHV7"/>
<feature type="compositionally biased region" description="Basic and acidic residues" evidence="1">
    <location>
        <begin position="17"/>
        <end position="26"/>
    </location>
</feature>
<protein>
    <submittedName>
        <fullName evidence="2">Uncharacterized protein</fullName>
    </submittedName>
</protein>
<evidence type="ECO:0000256" key="1">
    <source>
        <dbReference type="SAM" id="MobiDB-lite"/>
    </source>
</evidence>
<feature type="region of interest" description="Disordered" evidence="1">
    <location>
        <begin position="1"/>
        <end position="97"/>
    </location>
</feature>
<dbReference type="Proteomes" id="UP000298138">
    <property type="component" value="Unassembled WGS sequence"/>
</dbReference>
<reference evidence="2 3" key="1">
    <citation type="submission" date="2019-04" db="EMBL/GenBank/DDBJ databases">
        <title>Comparative genomics and transcriptomics to analyze fruiting body development in filamentous ascomycetes.</title>
        <authorList>
            <consortium name="DOE Joint Genome Institute"/>
            <person name="Lutkenhaus R."/>
            <person name="Traeger S."/>
            <person name="Breuer J."/>
            <person name="Kuo A."/>
            <person name="Lipzen A."/>
            <person name="Pangilinan J."/>
            <person name="Dilworth D."/>
            <person name="Sandor L."/>
            <person name="Poggeler S."/>
            <person name="Barry K."/>
            <person name="Grigoriev I.V."/>
            <person name="Nowrousian M."/>
        </authorList>
    </citation>
    <scope>NUCLEOTIDE SEQUENCE [LARGE SCALE GENOMIC DNA]</scope>
    <source>
        <strain evidence="2 3">CBS 389.68</strain>
    </source>
</reference>
<keyword evidence="3" id="KW-1185">Reference proteome</keyword>
<evidence type="ECO:0000313" key="2">
    <source>
        <dbReference type="EMBL" id="TGZ77644.1"/>
    </source>
</evidence>
<evidence type="ECO:0000313" key="3">
    <source>
        <dbReference type="Proteomes" id="UP000298138"/>
    </source>
</evidence>
<dbReference type="AlphaFoldDB" id="A0A4V3SHV7"/>